<protein>
    <submittedName>
        <fullName evidence="1">HAD-IA family hydrolase</fullName>
    </submittedName>
</protein>
<dbReference type="EMBL" id="WRPA01000005">
    <property type="protein sequence ID" value="MXR68552.1"/>
    <property type="molecule type" value="Genomic_DNA"/>
</dbReference>
<dbReference type="Gene3D" id="3.40.50.1000">
    <property type="entry name" value="HAD superfamily/HAD-like"/>
    <property type="match status" value="1"/>
</dbReference>
<dbReference type="InterPro" id="IPR023214">
    <property type="entry name" value="HAD_sf"/>
</dbReference>
<dbReference type="SFLD" id="SFLDG01129">
    <property type="entry name" value="C1.5:_HAD__Beta-PGM__Phosphata"/>
    <property type="match status" value="1"/>
</dbReference>
<dbReference type="RefSeq" id="WP_160794944.1">
    <property type="nucleotide sequence ID" value="NZ_WRPA01000005.1"/>
</dbReference>
<dbReference type="GO" id="GO:0006281">
    <property type="term" value="P:DNA repair"/>
    <property type="evidence" value="ECO:0007669"/>
    <property type="project" value="TreeGrafter"/>
</dbReference>
<dbReference type="NCBIfam" id="TIGR01509">
    <property type="entry name" value="HAD-SF-IA-v3"/>
    <property type="match status" value="1"/>
</dbReference>
<dbReference type="GO" id="GO:0008967">
    <property type="term" value="F:phosphoglycolate phosphatase activity"/>
    <property type="evidence" value="ECO:0007669"/>
    <property type="project" value="TreeGrafter"/>
</dbReference>
<evidence type="ECO:0000313" key="2">
    <source>
        <dbReference type="Proteomes" id="UP000474778"/>
    </source>
</evidence>
<dbReference type="InterPro" id="IPR006439">
    <property type="entry name" value="HAD-SF_hydro_IA"/>
</dbReference>
<evidence type="ECO:0000313" key="1">
    <source>
        <dbReference type="EMBL" id="MXR68552.1"/>
    </source>
</evidence>
<accession>A0A6L7HW43</accession>
<dbReference type="PANTHER" id="PTHR43434">
    <property type="entry name" value="PHOSPHOGLYCOLATE PHOSPHATASE"/>
    <property type="match status" value="1"/>
</dbReference>
<dbReference type="Pfam" id="PF13419">
    <property type="entry name" value="HAD_2"/>
    <property type="match status" value="1"/>
</dbReference>
<organism evidence="1 2">
    <name type="scientific">Shewanella insulae</name>
    <dbReference type="NCBI Taxonomy" id="2681496"/>
    <lineage>
        <taxon>Bacteria</taxon>
        <taxon>Pseudomonadati</taxon>
        <taxon>Pseudomonadota</taxon>
        <taxon>Gammaproteobacteria</taxon>
        <taxon>Alteromonadales</taxon>
        <taxon>Shewanellaceae</taxon>
        <taxon>Shewanella</taxon>
    </lineage>
</organism>
<dbReference type="NCBIfam" id="TIGR01549">
    <property type="entry name" value="HAD-SF-IA-v1"/>
    <property type="match status" value="1"/>
</dbReference>
<dbReference type="InterPro" id="IPR023198">
    <property type="entry name" value="PGP-like_dom2"/>
</dbReference>
<dbReference type="PANTHER" id="PTHR43434:SF24">
    <property type="entry name" value="HYDROLASE-RELATED"/>
    <property type="match status" value="1"/>
</dbReference>
<keyword evidence="1" id="KW-0378">Hydrolase</keyword>
<comment type="caution">
    <text evidence="1">The sequence shown here is derived from an EMBL/GenBank/DDBJ whole genome shotgun (WGS) entry which is preliminary data.</text>
</comment>
<name>A0A6L7HW43_9GAMM</name>
<dbReference type="AlphaFoldDB" id="A0A6L7HW43"/>
<dbReference type="InterPro" id="IPR041492">
    <property type="entry name" value="HAD_2"/>
</dbReference>
<dbReference type="Gene3D" id="1.10.150.240">
    <property type="entry name" value="Putative phosphatase, domain 2"/>
    <property type="match status" value="1"/>
</dbReference>
<gene>
    <name evidence="1" type="ORF">GNT65_07690</name>
</gene>
<dbReference type="InterPro" id="IPR050155">
    <property type="entry name" value="HAD-like_hydrolase_sf"/>
</dbReference>
<reference evidence="1 2" key="1">
    <citation type="submission" date="2019-12" db="EMBL/GenBank/DDBJ databases">
        <title>Shewanella insulae sp. nov., isolated from a tidal flat.</title>
        <authorList>
            <person name="Yoon J.-H."/>
        </authorList>
    </citation>
    <scope>NUCLEOTIDE SEQUENCE [LARGE SCALE GENOMIC DNA]</scope>
    <source>
        <strain evidence="1 2">JBTF-M18</strain>
    </source>
</reference>
<dbReference type="GO" id="GO:0005829">
    <property type="term" value="C:cytosol"/>
    <property type="evidence" value="ECO:0007669"/>
    <property type="project" value="TreeGrafter"/>
</dbReference>
<sequence length="219" mass="23741">MKRYDLVIFDWDGTLMDSVSKIVACMQQTARELSMLVPSEQAIRDIIGLSMDEALNVLHPSACEQTRENMVNVYRKQYLQLNQTPSPVFEGAEQLLLSLKASGHQLAVATGKARAGLDRVLNETGFHQHFVASRCADEAKSKPHPQMLHELLSLLDVAPDKAVMIGDSVHDLNMASNAGIDGIGVSYGAHSAPKLQEANPVAIAEYPLALLPLITGKAG</sequence>
<dbReference type="Proteomes" id="UP000474778">
    <property type="component" value="Unassembled WGS sequence"/>
</dbReference>
<dbReference type="SFLD" id="SFLDG01135">
    <property type="entry name" value="C1.5.6:_HAD__Beta-PGM__Phospha"/>
    <property type="match status" value="1"/>
</dbReference>
<keyword evidence="2" id="KW-1185">Reference proteome</keyword>
<proteinExistence type="predicted"/>
<dbReference type="SFLD" id="SFLDS00003">
    <property type="entry name" value="Haloacid_Dehalogenase"/>
    <property type="match status" value="1"/>
</dbReference>
<dbReference type="InterPro" id="IPR036412">
    <property type="entry name" value="HAD-like_sf"/>
</dbReference>
<dbReference type="SUPFAM" id="SSF56784">
    <property type="entry name" value="HAD-like"/>
    <property type="match status" value="1"/>
</dbReference>